<dbReference type="Proteomes" id="UP000315295">
    <property type="component" value="Unassembled WGS sequence"/>
</dbReference>
<keyword evidence="4" id="KW-1185">Reference proteome</keyword>
<evidence type="ECO:0000313" key="4">
    <source>
        <dbReference type="Proteomes" id="UP000315295"/>
    </source>
</evidence>
<protein>
    <recommendedName>
        <fullName evidence="2">TIR domain-containing protein</fullName>
    </recommendedName>
</protein>
<name>A0A540M8N6_MALBA</name>
<dbReference type="GO" id="GO:0007165">
    <property type="term" value="P:signal transduction"/>
    <property type="evidence" value="ECO:0007669"/>
    <property type="project" value="InterPro"/>
</dbReference>
<dbReference type="STRING" id="106549.A0A540M8N6"/>
<accession>A0A540M8N6</accession>
<dbReference type="FunFam" id="3.40.50.10140:FF:000007">
    <property type="entry name" value="Disease resistance protein (TIR-NBS-LRR class)"/>
    <property type="match status" value="1"/>
</dbReference>
<dbReference type="SMART" id="SM00255">
    <property type="entry name" value="TIR"/>
    <property type="match status" value="1"/>
</dbReference>
<dbReference type="InterPro" id="IPR035897">
    <property type="entry name" value="Toll_tir_struct_dom_sf"/>
</dbReference>
<organism evidence="3 4">
    <name type="scientific">Malus baccata</name>
    <name type="common">Siberian crab apple</name>
    <name type="synonym">Pyrus baccata</name>
    <dbReference type="NCBI Taxonomy" id="106549"/>
    <lineage>
        <taxon>Eukaryota</taxon>
        <taxon>Viridiplantae</taxon>
        <taxon>Streptophyta</taxon>
        <taxon>Embryophyta</taxon>
        <taxon>Tracheophyta</taxon>
        <taxon>Spermatophyta</taxon>
        <taxon>Magnoliopsida</taxon>
        <taxon>eudicotyledons</taxon>
        <taxon>Gunneridae</taxon>
        <taxon>Pentapetalae</taxon>
        <taxon>rosids</taxon>
        <taxon>fabids</taxon>
        <taxon>Rosales</taxon>
        <taxon>Rosaceae</taxon>
        <taxon>Amygdaloideae</taxon>
        <taxon>Maleae</taxon>
        <taxon>Malus</taxon>
    </lineage>
</organism>
<dbReference type="Gene3D" id="3.40.50.10140">
    <property type="entry name" value="Toll/interleukin-1 receptor homology (TIR) domain"/>
    <property type="match status" value="1"/>
</dbReference>
<dbReference type="SUPFAM" id="SSF52200">
    <property type="entry name" value="Toll/Interleukin receptor TIR domain"/>
    <property type="match status" value="1"/>
</dbReference>
<evidence type="ECO:0000313" key="3">
    <source>
        <dbReference type="EMBL" id="TQD95076.1"/>
    </source>
</evidence>
<gene>
    <name evidence="3" type="ORF">C1H46_019344</name>
</gene>
<dbReference type="EMBL" id="VIEB01000327">
    <property type="protein sequence ID" value="TQD95076.1"/>
    <property type="molecule type" value="Genomic_DNA"/>
</dbReference>
<feature type="domain" description="TIR" evidence="2">
    <location>
        <begin position="51"/>
        <end position="201"/>
    </location>
</feature>
<dbReference type="PROSITE" id="PS50104">
    <property type="entry name" value="TIR"/>
    <property type="match status" value="1"/>
</dbReference>
<proteinExistence type="predicted"/>
<dbReference type="PANTHER" id="PTHR32009">
    <property type="entry name" value="TMV RESISTANCE PROTEIN N-LIKE"/>
    <property type="match status" value="1"/>
</dbReference>
<dbReference type="InterPro" id="IPR000157">
    <property type="entry name" value="TIR_dom"/>
</dbReference>
<evidence type="ECO:0000259" key="2">
    <source>
        <dbReference type="PROSITE" id="PS50104"/>
    </source>
</evidence>
<comment type="caution">
    <text evidence="3">The sequence shown here is derived from an EMBL/GenBank/DDBJ whole genome shotgun (WGS) entry which is preliminary data.</text>
</comment>
<dbReference type="Pfam" id="PF01582">
    <property type="entry name" value="TIR"/>
    <property type="match status" value="1"/>
</dbReference>
<sequence>MEVIGTLLYTCCRPLTFSSSSSSDAASDAAAAAAAVDDNNDDIVNIPPLREKYGVFISFRGEDTRKTFTSHLHAALLRKKIETYIDYRLKKGDEIGPALLEAIEKSRLSVIIFSKKYASSTWCLNELVHILECKRKYGQMVVSIFYDISPSDVRKQKGSYADAFAQLENRFKDRMDKVIEWKAALEEATGLSGSDYSDKKR</sequence>
<dbReference type="PANTHER" id="PTHR32009:SF159">
    <property type="entry name" value="TIR DOMAIN-CONTAINING PROTEIN"/>
    <property type="match status" value="1"/>
</dbReference>
<reference evidence="3 4" key="1">
    <citation type="journal article" date="2019" name="G3 (Bethesda)">
        <title>Sequencing of a Wild Apple (Malus baccata) Genome Unravels the Differences Between Cultivated and Wild Apple Species Regarding Disease Resistance and Cold Tolerance.</title>
        <authorList>
            <person name="Chen X."/>
        </authorList>
    </citation>
    <scope>NUCLEOTIDE SEQUENCE [LARGE SCALE GENOMIC DNA]</scope>
    <source>
        <strain evidence="4">cv. Shandingzi</strain>
        <tissue evidence="3">Leaves</tissue>
    </source>
</reference>
<keyword evidence="1" id="KW-0520">NAD</keyword>
<dbReference type="AlphaFoldDB" id="A0A540M8N6"/>
<evidence type="ECO:0000256" key="1">
    <source>
        <dbReference type="ARBA" id="ARBA00023027"/>
    </source>
</evidence>